<dbReference type="InterPro" id="IPR011708">
    <property type="entry name" value="DNA_pol3_alpha_NTPase_dom"/>
</dbReference>
<dbReference type="Pfam" id="PF17657">
    <property type="entry name" value="DNA_pol3_finger"/>
    <property type="match status" value="1"/>
</dbReference>
<name>A0A1F5WDH3_9BACT</name>
<dbReference type="GO" id="GO:0008408">
    <property type="term" value="F:3'-5' exonuclease activity"/>
    <property type="evidence" value="ECO:0007669"/>
    <property type="project" value="InterPro"/>
</dbReference>
<dbReference type="STRING" id="1798331.A2W57_02905"/>
<dbReference type="Pfam" id="PF07733">
    <property type="entry name" value="DNA_pol3_alpha"/>
    <property type="match status" value="1"/>
</dbReference>
<reference evidence="10 11" key="1">
    <citation type="journal article" date="2016" name="Nat. Commun.">
        <title>Thousands of microbial genomes shed light on interconnected biogeochemical processes in an aquifer system.</title>
        <authorList>
            <person name="Anantharaman K."/>
            <person name="Brown C.T."/>
            <person name="Hug L.A."/>
            <person name="Sharon I."/>
            <person name="Castelle C.J."/>
            <person name="Probst A.J."/>
            <person name="Thomas B.C."/>
            <person name="Singh A."/>
            <person name="Wilkins M.J."/>
            <person name="Karaoz U."/>
            <person name="Brodie E.L."/>
            <person name="Williams K.H."/>
            <person name="Hubbard S.S."/>
            <person name="Banfield J.F."/>
        </authorList>
    </citation>
    <scope>NUCLEOTIDE SEQUENCE [LARGE SCALE GENOMIC DNA]</scope>
</reference>
<evidence type="ECO:0000256" key="3">
    <source>
        <dbReference type="ARBA" id="ARBA00019114"/>
    </source>
</evidence>
<dbReference type="InterPro" id="IPR003141">
    <property type="entry name" value="Pol/His_phosphatase_N"/>
</dbReference>
<keyword evidence="5" id="KW-0548">Nucleotidyltransferase</keyword>
<protein>
    <recommendedName>
        <fullName evidence="3">DNA polymerase III subunit alpha</fullName>
        <ecNumber evidence="2">2.7.7.7</ecNumber>
    </recommendedName>
</protein>
<dbReference type="GO" id="GO:0003676">
    <property type="term" value="F:nucleic acid binding"/>
    <property type="evidence" value="ECO:0007669"/>
    <property type="project" value="InterPro"/>
</dbReference>
<organism evidence="10 11">
    <name type="scientific">Candidatus Giovannonibacteria bacterium RIFCSPHIGHO2_02_43_16</name>
    <dbReference type="NCBI Taxonomy" id="1798331"/>
    <lineage>
        <taxon>Bacteria</taxon>
        <taxon>Candidatus Giovannoniibacteriota</taxon>
    </lineage>
</organism>
<dbReference type="EC" id="2.7.7.7" evidence="2"/>
<evidence type="ECO:0000256" key="1">
    <source>
        <dbReference type="ARBA" id="ARBA00004496"/>
    </source>
</evidence>
<evidence type="ECO:0000256" key="5">
    <source>
        <dbReference type="ARBA" id="ARBA00022695"/>
    </source>
</evidence>
<dbReference type="InterPro" id="IPR040982">
    <property type="entry name" value="DNA_pol3_finger"/>
</dbReference>
<dbReference type="SMART" id="SM00481">
    <property type="entry name" value="POLIIIAc"/>
    <property type="match status" value="1"/>
</dbReference>
<dbReference type="InterPro" id="IPR004805">
    <property type="entry name" value="DnaE2/DnaE/PolC"/>
</dbReference>
<dbReference type="Gene3D" id="3.20.20.140">
    <property type="entry name" value="Metal-dependent hydrolases"/>
    <property type="match status" value="1"/>
</dbReference>
<dbReference type="Proteomes" id="UP000178276">
    <property type="component" value="Unassembled WGS sequence"/>
</dbReference>
<comment type="catalytic activity">
    <reaction evidence="8">
        <text>DNA(n) + a 2'-deoxyribonucleoside 5'-triphosphate = DNA(n+1) + diphosphate</text>
        <dbReference type="Rhea" id="RHEA:22508"/>
        <dbReference type="Rhea" id="RHEA-COMP:17339"/>
        <dbReference type="Rhea" id="RHEA-COMP:17340"/>
        <dbReference type="ChEBI" id="CHEBI:33019"/>
        <dbReference type="ChEBI" id="CHEBI:61560"/>
        <dbReference type="ChEBI" id="CHEBI:173112"/>
        <dbReference type="EC" id="2.7.7.7"/>
    </reaction>
</comment>
<sequence length="1081" mass="121234">MSFVHLHTHSHYSLLDGLTKIKDLVREASRMEMPALALTDHGNMYGAIEFYKAAKNAGVKPIIGFEAYVAARSLKDKEPGVDERRYHLTLLAENEEGYHNLIELVTTSNLEGFYYKPRVDKDLLRKHSKGIIALSGCMSGEISRAILRKDSEGAERLIDEYRGIFGKENFFLEISHHPGIPAHEEIQKGLLELSRQTKTPLVATQDSHYLRADDAQAQDILLAVQTNSKIDNEDRLTMKADDFSFRSPKIMRELFKDLPEAIENTLEIANRVNLTIPMGVLQLPHYDVPGEISPEKYLAELCRGKLLKKYPSANAEIKNRLDYELGVIGKTGFSTYFLMVQDFVNWARKEGIVVGPGRGSAAGSLVSYVLGITNIDPIAYNLIFERFMNPDRISPPDIDLDFADTGRDRVLEYVRNKYGGDKVASIITFGTMAARAAIRDAGRALGIPYAFCDQLAKLIPFNPTQGMKEGWLAQCLEDVEELKNIYKENAEAKRLIDSALKLEGVARHASVHACGVVITKDPLKNIVPLQYATGDENEGAVIVTQYEMHAIEDLGLLKVDFLGLKNLTIIENTLSLVEKRHGIALNLDQINHEDPNVFRTLAEGKTIGVFQLEGQGMTRYLKDLWPTNIEDIIAMISLYRPGPMELIPSYIKRKHGKERVTYLHPKLEPILKNTYGIAVYQEQLMQIAQSLAGFTLAEADTLRKAVGKKIRSLLEEQTEKFVSRMIENKIEKNIAKKLGELLEPFARYGFNRSHAASYAEVAYQTAFLKTYYPIEFMTSLMNADEKDVERIGFLIKEAAELGIEVLAPAINNSDDGFTPEERDNKSAIRFGLRAIKNVGSNVVRAIILERGQRGRFVSLSDFLERVPYQDLNKKSLEALIKSGAMDSLGERAQMLENMETLLAHHRDSTKGANGSQSSLFGDSGQKIASTLTLNEFPPATQEEKLRWEKELLGLFVSGHPLEKFRQLLEKQKLNIKMAKTFNEGTPVIIGGIIDEFKKVLTKQNQPMLFLKIADLSDSIEAVVFPRLLSNNGSVFGLDNCVVIKGKVSIRNGNPSIICEEARKLGEKHEEKKDREESLVGR</sequence>
<dbReference type="InterPro" id="IPR029460">
    <property type="entry name" value="DNAPol_HHH"/>
</dbReference>
<gene>
    <name evidence="10" type="ORF">A2W57_02905</name>
</gene>
<dbReference type="Gene3D" id="1.10.150.870">
    <property type="match status" value="1"/>
</dbReference>
<dbReference type="NCBIfam" id="TIGR00594">
    <property type="entry name" value="polc"/>
    <property type="match status" value="1"/>
</dbReference>
<evidence type="ECO:0000313" key="11">
    <source>
        <dbReference type="Proteomes" id="UP000178276"/>
    </source>
</evidence>
<evidence type="ECO:0000313" key="10">
    <source>
        <dbReference type="EMBL" id="OGF73321.1"/>
    </source>
</evidence>
<evidence type="ECO:0000259" key="9">
    <source>
        <dbReference type="SMART" id="SM00481"/>
    </source>
</evidence>
<evidence type="ECO:0000256" key="6">
    <source>
        <dbReference type="ARBA" id="ARBA00022705"/>
    </source>
</evidence>
<dbReference type="InterPro" id="IPR041931">
    <property type="entry name" value="DNA_pol3_alpha_thumb_dom"/>
</dbReference>
<proteinExistence type="predicted"/>
<dbReference type="InterPro" id="IPR016195">
    <property type="entry name" value="Pol/histidinol_Pase-like"/>
</dbReference>
<dbReference type="AlphaFoldDB" id="A0A1F5WDH3"/>
<evidence type="ECO:0000256" key="8">
    <source>
        <dbReference type="ARBA" id="ARBA00049244"/>
    </source>
</evidence>
<evidence type="ECO:0000256" key="4">
    <source>
        <dbReference type="ARBA" id="ARBA00022679"/>
    </source>
</evidence>
<comment type="caution">
    <text evidence="10">The sequence shown here is derived from an EMBL/GenBank/DDBJ whole genome shotgun (WGS) entry which is preliminary data.</text>
</comment>
<dbReference type="GO" id="GO:0003887">
    <property type="term" value="F:DNA-directed DNA polymerase activity"/>
    <property type="evidence" value="ECO:0007669"/>
    <property type="project" value="UniProtKB-KW"/>
</dbReference>
<dbReference type="NCBIfam" id="NF004226">
    <property type="entry name" value="PRK05673.1"/>
    <property type="match status" value="1"/>
</dbReference>
<dbReference type="NCBIfam" id="NF005298">
    <property type="entry name" value="PRK06826.1"/>
    <property type="match status" value="1"/>
</dbReference>
<dbReference type="SUPFAM" id="SSF89550">
    <property type="entry name" value="PHP domain-like"/>
    <property type="match status" value="1"/>
</dbReference>
<keyword evidence="6" id="KW-0235">DNA replication</keyword>
<evidence type="ECO:0000256" key="7">
    <source>
        <dbReference type="ARBA" id="ARBA00022932"/>
    </source>
</evidence>
<comment type="subcellular location">
    <subcellularLocation>
        <location evidence="1">Cytoplasm</location>
    </subcellularLocation>
</comment>
<dbReference type="Gene3D" id="1.10.10.1600">
    <property type="entry name" value="Bacterial DNA polymerase III alpha subunit, thumb domain"/>
    <property type="match status" value="1"/>
</dbReference>
<feature type="domain" description="Polymerase/histidinol phosphatase N-terminal" evidence="9">
    <location>
        <begin position="4"/>
        <end position="71"/>
    </location>
</feature>
<dbReference type="CDD" id="cd12113">
    <property type="entry name" value="PHP_PolIIIA_DnaE3"/>
    <property type="match status" value="1"/>
</dbReference>
<dbReference type="Pfam" id="PF01336">
    <property type="entry name" value="tRNA_anti-codon"/>
    <property type="match status" value="1"/>
</dbReference>
<dbReference type="EMBL" id="MFHJ01000050">
    <property type="protein sequence ID" value="OGF73321.1"/>
    <property type="molecule type" value="Genomic_DNA"/>
</dbReference>
<dbReference type="PANTHER" id="PTHR32294">
    <property type="entry name" value="DNA POLYMERASE III SUBUNIT ALPHA"/>
    <property type="match status" value="1"/>
</dbReference>
<dbReference type="InterPro" id="IPR004365">
    <property type="entry name" value="NA-bd_OB_tRNA"/>
</dbReference>
<dbReference type="PANTHER" id="PTHR32294:SF0">
    <property type="entry name" value="DNA POLYMERASE III SUBUNIT ALPHA"/>
    <property type="match status" value="1"/>
</dbReference>
<accession>A0A1F5WDH3</accession>
<evidence type="ECO:0000256" key="2">
    <source>
        <dbReference type="ARBA" id="ARBA00012417"/>
    </source>
</evidence>
<dbReference type="Pfam" id="PF14579">
    <property type="entry name" value="HHH_6"/>
    <property type="match status" value="1"/>
</dbReference>
<dbReference type="InterPro" id="IPR004013">
    <property type="entry name" value="PHP_dom"/>
</dbReference>
<keyword evidence="4" id="KW-0808">Transferase</keyword>
<dbReference type="CDD" id="cd04485">
    <property type="entry name" value="DnaE_OBF"/>
    <property type="match status" value="1"/>
</dbReference>
<dbReference type="GO" id="GO:0005737">
    <property type="term" value="C:cytoplasm"/>
    <property type="evidence" value="ECO:0007669"/>
    <property type="project" value="UniProtKB-SubCell"/>
</dbReference>
<dbReference type="GO" id="GO:0006260">
    <property type="term" value="P:DNA replication"/>
    <property type="evidence" value="ECO:0007669"/>
    <property type="project" value="UniProtKB-KW"/>
</dbReference>
<keyword evidence="7" id="KW-0239">DNA-directed DNA polymerase</keyword>
<dbReference type="Pfam" id="PF02811">
    <property type="entry name" value="PHP"/>
    <property type="match status" value="1"/>
</dbReference>